<keyword evidence="3" id="KW-0131">Cell cycle</keyword>
<dbReference type="PANTHER" id="PTHR12827:SF3">
    <property type="entry name" value="ANAPHASE-PROMOTING COMPLEX SUBUNIT 1"/>
    <property type="match status" value="1"/>
</dbReference>
<proteinExistence type="predicted"/>
<gene>
    <name evidence="5" type="primary">LOC106817461</name>
</gene>
<organism evidence="4 5">
    <name type="scientific">Priapulus caudatus</name>
    <name type="common">Priapulid worm</name>
    <dbReference type="NCBI Taxonomy" id="37621"/>
    <lineage>
        <taxon>Eukaryota</taxon>
        <taxon>Metazoa</taxon>
        <taxon>Ecdysozoa</taxon>
        <taxon>Scalidophora</taxon>
        <taxon>Priapulida</taxon>
        <taxon>Priapulimorpha</taxon>
        <taxon>Priapulimorphida</taxon>
        <taxon>Priapulidae</taxon>
        <taxon>Priapulus</taxon>
    </lineage>
</organism>
<sequence length="166" mass="18044">MGESGHTDAFPRTIATPGAQKIGVLMPKLVEYHYTDGSRCGDRRGDTDAVLFQHKYALKSIKIENKSIADQAGRNTIETCMNVIVLSLAMVMSGTGNVEVLRVCRLLHAARGQAHAHVLYDLTSPHTWAIGLLFLGAGRYTLSTSDRAIAAMLCAFFPKFPIHSNG</sequence>
<protein>
    <submittedName>
        <fullName evidence="5">Anaphase-promoting complex subunit 1-like</fullName>
    </submittedName>
</protein>
<evidence type="ECO:0000256" key="1">
    <source>
        <dbReference type="ARBA" id="ARBA00022618"/>
    </source>
</evidence>
<keyword evidence="1" id="KW-0132">Cell division</keyword>
<dbReference type="Proteomes" id="UP000695022">
    <property type="component" value="Unplaced"/>
</dbReference>
<name>A0ABM1EZJ0_PRICU</name>
<evidence type="ECO:0000256" key="2">
    <source>
        <dbReference type="ARBA" id="ARBA00022776"/>
    </source>
</evidence>
<reference evidence="5" key="1">
    <citation type="submission" date="2025-08" db="UniProtKB">
        <authorList>
            <consortium name="RefSeq"/>
        </authorList>
    </citation>
    <scope>IDENTIFICATION</scope>
</reference>
<evidence type="ECO:0000313" key="4">
    <source>
        <dbReference type="Proteomes" id="UP000695022"/>
    </source>
</evidence>
<dbReference type="RefSeq" id="XP_014677611.1">
    <property type="nucleotide sequence ID" value="XM_014822125.1"/>
</dbReference>
<keyword evidence="2" id="KW-0498">Mitosis</keyword>
<dbReference type="GeneID" id="106817461"/>
<dbReference type="InterPro" id="IPR024990">
    <property type="entry name" value="Apc1"/>
</dbReference>
<evidence type="ECO:0000256" key="3">
    <source>
        <dbReference type="ARBA" id="ARBA00023306"/>
    </source>
</evidence>
<evidence type="ECO:0000313" key="5">
    <source>
        <dbReference type="RefSeq" id="XP_014677611.1"/>
    </source>
</evidence>
<accession>A0ABM1EZJ0</accession>
<dbReference type="PANTHER" id="PTHR12827">
    <property type="entry name" value="MEIOTIC CHECKPOINT REGULATOR TSG24 FAMILY MEMBER"/>
    <property type="match status" value="1"/>
</dbReference>
<keyword evidence="4" id="KW-1185">Reference proteome</keyword>